<dbReference type="OrthoDB" id="5428863at2759"/>
<sequence length="853" mass="93656">MADSNSLDPGLAPPSPRPALHGRRSKNPLKNMMQHLTVESPISDDDASPRRESLIRRISWRKSRSPSAHSEASSSAAPSASLPNADPALCPACASIAADIDTTLDDVDASYVKAVNPAADDGFDGCESHVARLKGLEDNHLAATCPLCKLFWAIRVPGDGDGDYCLSAFSTRDSNYLIDAIKMFDSRHPAGHKANGLAPAFLAVVPKKKGPTARDWTVSPDWFRHAGMLLRTVPPSELALQLEPKRGRSPDRLTLETPALAVNDATPETRGIWGREIGRSADLTIAQDWLHFCQSHHQGRCERPLVTAELPGFQLVDCTTTPPRVVPASISQDYVTLSYVAGRDVAEPWPRVVRDAIAVTKDVGLRYLWVDGLCIDNARPADKAQQIARMDDILEGAVLTIIAAHGDSAMQGLPGVGSTPRPSQPKYRLASSGVTLVSSLKDPRLSIQESTWYTRGWTYQEGLLARRRLVFTEQQMYWECDGMLSPETLVLPLDHYHDGQQHRMCDFVRPGLFNGAACVDGTWRAWKKLPKPDEEPSIMSVFRAVDQHIVNYSKRHLSHDEDSLGAFLGMSRHLDRTLGRGRLGHVVGIPVWLSPGGDGGSPRPGRTKELFALATSFWHHKGGGGGGGGATRRRHLPSWTWAGWKGPVELLSSIVVTDPDGGGKDRKVLNHHYVSATQLARNEQPSPTWTYSPNMVVLGPDGNVAYDFFSQAAPRLAQGRHRLRVSDPLVLDRVKARTHAGGWLFNDVSVDVRLSRGGGTDQPGAATATSRLRDYVERHARGEQVTVLWFVEEATVMLLVVERTGATGSWERVGRARMAFAQEAKEVVQRFGRLEVMLNHLPLRRLGHDMVIE</sequence>
<dbReference type="PANTHER" id="PTHR33112:SF1">
    <property type="entry name" value="HETEROKARYON INCOMPATIBILITY DOMAIN-CONTAINING PROTEIN"/>
    <property type="match status" value="1"/>
</dbReference>
<dbReference type="AlphaFoldDB" id="A0A8H4LV00"/>
<evidence type="ECO:0000313" key="4">
    <source>
        <dbReference type="Proteomes" id="UP000557566"/>
    </source>
</evidence>
<name>A0A8H4LV00_9HYPO</name>
<gene>
    <name evidence="3" type="ORF">G6O67_006094</name>
</gene>
<dbReference type="EMBL" id="JAAVMX010000007">
    <property type="protein sequence ID" value="KAF4505963.1"/>
    <property type="molecule type" value="Genomic_DNA"/>
</dbReference>
<accession>A0A8H4LV00</accession>
<feature type="compositionally biased region" description="Low complexity" evidence="1">
    <location>
        <begin position="65"/>
        <end position="82"/>
    </location>
</feature>
<feature type="domain" description="Heterokaryon incompatibility" evidence="2">
    <location>
        <begin position="334"/>
        <end position="461"/>
    </location>
</feature>
<reference evidence="3 4" key="1">
    <citation type="journal article" date="2020" name="Genome Biol. Evol.">
        <title>A new high-quality draft genome assembly of the Chinese cordyceps Ophiocordyceps sinensis.</title>
        <authorList>
            <person name="Shu R."/>
            <person name="Zhang J."/>
            <person name="Meng Q."/>
            <person name="Zhang H."/>
            <person name="Zhou G."/>
            <person name="Li M."/>
            <person name="Wu P."/>
            <person name="Zhao Y."/>
            <person name="Chen C."/>
            <person name="Qin Q."/>
        </authorList>
    </citation>
    <scope>NUCLEOTIDE SEQUENCE [LARGE SCALE GENOMIC DNA]</scope>
    <source>
        <strain evidence="3 4">IOZ07</strain>
    </source>
</reference>
<dbReference type="Proteomes" id="UP000557566">
    <property type="component" value="Unassembled WGS sequence"/>
</dbReference>
<keyword evidence="4" id="KW-1185">Reference proteome</keyword>
<protein>
    <recommendedName>
        <fullName evidence="2">Heterokaryon incompatibility domain-containing protein</fullName>
    </recommendedName>
</protein>
<evidence type="ECO:0000313" key="3">
    <source>
        <dbReference type="EMBL" id="KAF4505963.1"/>
    </source>
</evidence>
<organism evidence="3 4">
    <name type="scientific">Ophiocordyceps sinensis</name>
    <dbReference type="NCBI Taxonomy" id="72228"/>
    <lineage>
        <taxon>Eukaryota</taxon>
        <taxon>Fungi</taxon>
        <taxon>Dikarya</taxon>
        <taxon>Ascomycota</taxon>
        <taxon>Pezizomycotina</taxon>
        <taxon>Sordariomycetes</taxon>
        <taxon>Hypocreomycetidae</taxon>
        <taxon>Hypocreales</taxon>
        <taxon>Ophiocordycipitaceae</taxon>
        <taxon>Ophiocordyceps</taxon>
    </lineage>
</organism>
<dbReference type="PANTHER" id="PTHR33112">
    <property type="entry name" value="DOMAIN PROTEIN, PUTATIVE-RELATED"/>
    <property type="match status" value="1"/>
</dbReference>
<comment type="caution">
    <text evidence="3">The sequence shown here is derived from an EMBL/GenBank/DDBJ whole genome shotgun (WGS) entry which is preliminary data.</text>
</comment>
<dbReference type="InterPro" id="IPR010730">
    <property type="entry name" value="HET"/>
</dbReference>
<feature type="region of interest" description="Disordered" evidence="1">
    <location>
        <begin position="1"/>
        <end position="82"/>
    </location>
</feature>
<dbReference type="Pfam" id="PF06985">
    <property type="entry name" value="HET"/>
    <property type="match status" value="1"/>
</dbReference>
<evidence type="ECO:0000256" key="1">
    <source>
        <dbReference type="SAM" id="MobiDB-lite"/>
    </source>
</evidence>
<proteinExistence type="predicted"/>
<evidence type="ECO:0000259" key="2">
    <source>
        <dbReference type="Pfam" id="PF06985"/>
    </source>
</evidence>